<evidence type="ECO:0000259" key="1">
    <source>
        <dbReference type="Pfam" id="PF13280"/>
    </source>
</evidence>
<dbReference type="PANTHER" id="PTHR34580">
    <property type="match status" value="1"/>
</dbReference>
<dbReference type="Pfam" id="PF13280">
    <property type="entry name" value="WYL"/>
    <property type="match status" value="1"/>
</dbReference>
<evidence type="ECO:0000313" key="3">
    <source>
        <dbReference type="Proteomes" id="UP000183670"/>
    </source>
</evidence>
<dbReference type="EMBL" id="FMYE01000014">
    <property type="protein sequence ID" value="SDB76897.1"/>
    <property type="molecule type" value="Genomic_DNA"/>
</dbReference>
<reference evidence="2 3" key="1">
    <citation type="submission" date="2016-10" db="EMBL/GenBank/DDBJ databases">
        <authorList>
            <person name="de Groot N.N."/>
        </authorList>
    </citation>
    <scope>NUCLEOTIDE SEQUENCE [LARGE SCALE GENOMIC DNA]</scope>
    <source>
        <strain evidence="2 3">NLAE-zl-C500</strain>
    </source>
</reference>
<sequence length="301" mass="35644">MKLYHIFKQYIWLLNTIYKAKRITLREINEKWQKTEMSGGMSIARTTFNRHRDDILDIFGVYIECDPKDGFRYYIGNAHVLEEDSIQNWMFSTLTVNNTISEYRSLHDCIVLESIPTEGEILSVIVEALKESKVLQITYKKYSSSDEKTYAVHPYCVKLFHRRWYLLCKRIEDGEFRTLSFDRMQDVTPTNTHFEKDEDFNTELYFRNCFGIVNNDGTPTERILVRAYETERLSMRDLPIHSSQKEIFTSNEYSDFELTLRPTLDFAGYLVSRAGLVKVLEPQSLQDKVRELHQNGLNRYE</sequence>
<dbReference type="Proteomes" id="UP000183670">
    <property type="component" value="Unassembled WGS sequence"/>
</dbReference>
<proteinExistence type="predicted"/>
<gene>
    <name evidence="2" type="ORF">SAMN05192581_101461</name>
</gene>
<dbReference type="AlphaFoldDB" id="A0A1G6G4G2"/>
<dbReference type="PANTHER" id="PTHR34580:SF9">
    <property type="entry name" value="SLL5097 PROTEIN"/>
    <property type="match status" value="1"/>
</dbReference>
<dbReference type="PROSITE" id="PS52050">
    <property type="entry name" value="WYL"/>
    <property type="match status" value="1"/>
</dbReference>
<dbReference type="InterPro" id="IPR051534">
    <property type="entry name" value="CBASS_pafABC_assoc_protein"/>
</dbReference>
<accession>A0A1G6G4G2</accession>
<protein>
    <submittedName>
        <fullName evidence="2">WYL domain-containing protein</fullName>
    </submittedName>
</protein>
<evidence type="ECO:0000313" key="2">
    <source>
        <dbReference type="EMBL" id="SDB76897.1"/>
    </source>
</evidence>
<dbReference type="InterPro" id="IPR026881">
    <property type="entry name" value="WYL_dom"/>
</dbReference>
<feature type="domain" description="WYL" evidence="1">
    <location>
        <begin position="120"/>
        <end position="188"/>
    </location>
</feature>
<name>A0A1G6G4G2_BACOV</name>
<organism evidence="2 3">
    <name type="scientific">Bacteroides ovatus</name>
    <dbReference type="NCBI Taxonomy" id="28116"/>
    <lineage>
        <taxon>Bacteria</taxon>
        <taxon>Pseudomonadati</taxon>
        <taxon>Bacteroidota</taxon>
        <taxon>Bacteroidia</taxon>
        <taxon>Bacteroidales</taxon>
        <taxon>Bacteroidaceae</taxon>
        <taxon>Bacteroides</taxon>
    </lineage>
</organism>
<dbReference type="RefSeq" id="WP_046151584.1">
    <property type="nucleotide sequence ID" value="NZ_FMYE01000014.1"/>
</dbReference>